<dbReference type="AlphaFoldDB" id="A0A1F7U7I9"/>
<evidence type="ECO:0000313" key="4">
    <source>
        <dbReference type="Proteomes" id="UP000177088"/>
    </source>
</evidence>
<protein>
    <recommendedName>
        <fullName evidence="5">Peptidase M10 metallopeptidase domain-containing protein</fullName>
    </recommendedName>
</protein>
<dbReference type="Proteomes" id="UP000177088">
    <property type="component" value="Unassembled WGS sequence"/>
</dbReference>
<feature type="chain" id="PRO_5009533004" description="Peptidase M10 metallopeptidase domain-containing protein" evidence="2">
    <location>
        <begin position="21"/>
        <end position="221"/>
    </location>
</feature>
<keyword evidence="2" id="KW-0732">Signal</keyword>
<sequence length="221" mass="24758">MPRISLFCGALCLALLNACATPTRIKTVDRPVYSLTMWLEKHPLLNAESALRGCQQWQPKGVICRLTTKRSEANVFVLAVEKPCRPEEDGKRVLARAYAESKLIAVYADCFLNGAGAYDHDIFQIVMTHEIGHQVGIWEHVAEKCTEQTPRHPNGRSVCGEAAMNPTVDERVNYITEIDGLAFDLRRRDYTALTPLQRMSGESQPRVTPDGAEPDCIFRTK</sequence>
<evidence type="ECO:0000313" key="3">
    <source>
        <dbReference type="EMBL" id="OGL73714.1"/>
    </source>
</evidence>
<dbReference type="EMBL" id="MGEA01000050">
    <property type="protein sequence ID" value="OGL73714.1"/>
    <property type="molecule type" value="Genomic_DNA"/>
</dbReference>
<evidence type="ECO:0000256" key="1">
    <source>
        <dbReference type="SAM" id="MobiDB-lite"/>
    </source>
</evidence>
<name>A0A1F7U7I9_9BACT</name>
<reference evidence="3 4" key="1">
    <citation type="journal article" date="2016" name="Nat. Commun.">
        <title>Thousands of microbial genomes shed light on interconnected biogeochemical processes in an aquifer system.</title>
        <authorList>
            <person name="Anantharaman K."/>
            <person name="Brown C.T."/>
            <person name="Hug L.A."/>
            <person name="Sharon I."/>
            <person name="Castelle C.J."/>
            <person name="Probst A.J."/>
            <person name="Thomas B.C."/>
            <person name="Singh A."/>
            <person name="Wilkins M.J."/>
            <person name="Karaoz U."/>
            <person name="Brodie E.L."/>
            <person name="Williams K.H."/>
            <person name="Hubbard S.S."/>
            <person name="Banfield J.F."/>
        </authorList>
    </citation>
    <scope>NUCLEOTIDE SEQUENCE [LARGE SCALE GENOMIC DNA]</scope>
</reference>
<evidence type="ECO:0008006" key="5">
    <source>
        <dbReference type="Google" id="ProtNLM"/>
    </source>
</evidence>
<comment type="caution">
    <text evidence="3">The sequence shown here is derived from an EMBL/GenBank/DDBJ whole genome shotgun (WGS) entry which is preliminary data.</text>
</comment>
<organism evidence="3 4">
    <name type="scientific">Candidatus Uhrbacteria bacterium RIFCSPHIGHO2_02_FULL_60_10</name>
    <dbReference type="NCBI Taxonomy" id="1802392"/>
    <lineage>
        <taxon>Bacteria</taxon>
        <taxon>Candidatus Uhriibacteriota</taxon>
    </lineage>
</organism>
<feature type="signal peptide" evidence="2">
    <location>
        <begin position="1"/>
        <end position="20"/>
    </location>
</feature>
<proteinExistence type="predicted"/>
<feature type="region of interest" description="Disordered" evidence="1">
    <location>
        <begin position="197"/>
        <end position="221"/>
    </location>
</feature>
<accession>A0A1F7U7I9</accession>
<dbReference type="SUPFAM" id="SSF55486">
    <property type="entry name" value="Metalloproteases ('zincins'), catalytic domain"/>
    <property type="match status" value="1"/>
</dbReference>
<gene>
    <name evidence="3" type="ORF">A3C96_02875</name>
</gene>
<evidence type="ECO:0000256" key="2">
    <source>
        <dbReference type="SAM" id="SignalP"/>
    </source>
</evidence>